<dbReference type="AlphaFoldDB" id="A0A6J8EPA4"/>
<evidence type="ECO:0000256" key="1">
    <source>
        <dbReference type="SAM" id="MobiDB-lite"/>
    </source>
</evidence>
<name>A0A6J8EPA4_MYTCO</name>
<proteinExistence type="predicted"/>
<reference evidence="2 3" key="1">
    <citation type="submission" date="2020-06" db="EMBL/GenBank/DDBJ databases">
        <authorList>
            <person name="Li R."/>
            <person name="Bekaert M."/>
        </authorList>
    </citation>
    <scope>NUCLEOTIDE SEQUENCE [LARGE SCALE GENOMIC DNA]</scope>
    <source>
        <strain evidence="3">wild</strain>
    </source>
</reference>
<gene>
    <name evidence="2" type="ORF">MCOR_54347</name>
</gene>
<feature type="compositionally biased region" description="Basic residues" evidence="1">
    <location>
        <begin position="26"/>
        <end position="45"/>
    </location>
</feature>
<evidence type="ECO:0000313" key="2">
    <source>
        <dbReference type="EMBL" id="CAC5422290.1"/>
    </source>
</evidence>
<feature type="region of interest" description="Disordered" evidence="1">
    <location>
        <begin position="1"/>
        <end position="49"/>
    </location>
</feature>
<organism evidence="2 3">
    <name type="scientific">Mytilus coruscus</name>
    <name type="common">Sea mussel</name>
    <dbReference type="NCBI Taxonomy" id="42192"/>
    <lineage>
        <taxon>Eukaryota</taxon>
        <taxon>Metazoa</taxon>
        <taxon>Spiralia</taxon>
        <taxon>Lophotrochozoa</taxon>
        <taxon>Mollusca</taxon>
        <taxon>Bivalvia</taxon>
        <taxon>Autobranchia</taxon>
        <taxon>Pteriomorphia</taxon>
        <taxon>Mytilida</taxon>
        <taxon>Mytiloidea</taxon>
        <taxon>Mytilidae</taxon>
        <taxon>Mytilinae</taxon>
        <taxon>Mytilus</taxon>
    </lineage>
</organism>
<sequence length="158" mass="17791">MDNSEQTDEHVVIDDIDPLSKQKQLTGKKLKEAKKKARKTRRADRKRNAGNANIYSNIIFKRADTLLQKYSSEESIENAILEDSQLPERFVVVGNYTEVLSKNNKGGAKKRESHKNQCIYSSNNSVEKSSQSCNEDENLGDVSSVTALEVSFGLEKHN</sequence>
<evidence type="ECO:0000313" key="3">
    <source>
        <dbReference type="Proteomes" id="UP000507470"/>
    </source>
</evidence>
<dbReference type="Proteomes" id="UP000507470">
    <property type="component" value="Unassembled WGS sequence"/>
</dbReference>
<keyword evidence="3" id="KW-1185">Reference proteome</keyword>
<protein>
    <submittedName>
        <fullName evidence="2">Uncharacterized protein</fullName>
    </submittedName>
</protein>
<dbReference type="EMBL" id="CACVKT020009540">
    <property type="protein sequence ID" value="CAC5422290.1"/>
    <property type="molecule type" value="Genomic_DNA"/>
</dbReference>
<accession>A0A6J8EPA4</accession>